<comment type="caution">
    <text evidence="6">The sequence shown here is derived from an EMBL/GenBank/DDBJ whole genome shotgun (WGS) entry which is preliminary data.</text>
</comment>
<evidence type="ECO:0000256" key="3">
    <source>
        <dbReference type="RuleBase" id="RU362130"/>
    </source>
</evidence>
<protein>
    <recommendedName>
        <fullName evidence="3">Cysteine proteinase inhibitor</fullName>
    </recommendedName>
</protein>
<dbReference type="InterPro" id="IPR046350">
    <property type="entry name" value="Cystatin_sf"/>
</dbReference>
<dbReference type="SUPFAM" id="SSF54403">
    <property type="entry name" value="Cystatin/monellin"/>
    <property type="match status" value="1"/>
</dbReference>
<evidence type="ECO:0000259" key="5">
    <source>
        <dbReference type="Pfam" id="PF16845"/>
    </source>
</evidence>
<dbReference type="Pfam" id="PF16845">
    <property type="entry name" value="SQAPI"/>
    <property type="match status" value="1"/>
</dbReference>
<keyword evidence="1 3" id="KW-0646">Protease inhibitor</keyword>
<keyword evidence="7" id="KW-1185">Reference proteome</keyword>
<keyword evidence="2 3" id="KW-0789">Thiol protease inhibitor</keyword>
<gene>
    <name evidence="6" type="ORF">O6P43_014675</name>
</gene>
<name>A0AAD7PRL3_QUISA</name>
<evidence type="ECO:0000313" key="6">
    <source>
        <dbReference type="EMBL" id="KAJ7964947.1"/>
    </source>
</evidence>
<sequence>MSSSCRTDSVEENFVRETKDVIEKQAVYAVQEYNKEKKSNLEFKRVVSSRQQEIPRILNITLEAKLGKDIKIYEAKLVKRGATFKLEAFKPVGEGSSGSGSLPGAMFFDIED</sequence>
<evidence type="ECO:0000256" key="1">
    <source>
        <dbReference type="ARBA" id="ARBA00022690"/>
    </source>
</evidence>
<accession>A0AAD7PRL3</accession>
<dbReference type="InterPro" id="IPR000010">
    <property type="entry name" value="Cystatin_dom"/>
</dbReference>
<evidence type="ECO:0000256" key="2">
    <source>
        <dbReference type="ARBA" id="ARBA00022704"/>
    </source>
</evidence>
<dbReference type="Proteomes" id="UP001163823">
    <property type="component" value="Chromosome 6"/>
</dbReference>
<comment type="similarity">
    <text evidence="3">Belongs to the cystatin family. Phytocystatin subfamily.</text>
</comment>
<dbReference type="InterPro" id="IPR027214">
    <property type="entry name" value="Cystatin"/>
</dbReference>
<dbReference type="GO" id="GO:0004869">
    <property type="term" value="F:cysteine-type endopeptidase inhibitor activity"/>
    <property type="evidence" value="ECO:0007669"/>
    <property type="project" value="UniProtKB-KW"/>
</dbReference>
<proteinExistence type="inferred from homology"/>
<dbReference type="PANTHER" id="PTHR11413:SF103">
    <property type="entry name" value="CYSTEINE PROTEINASE INHIBITOR 12"/>
    <property type="match status" value="1"/>
</dbReference>
<organism evidence="6 7">
    <name type="scientific">Quillaja saponaria</name>
    <name type="common">Soap bark tree</name>
    <dbReference type="NCBI Taxonomy" id="32244"/>
    <lineage>
        <taxon>Eukaryota</taxon>
        <taxon>Viridiplantae</taxon>
        <taxon>Streptophyta</taxon>
        <taxon>Embryophyta</taxon>
        <taxon>Tracheophyta</taxon>
        <taxon>Spermatophyta</taxon>
        <taxon>Magnoliopsida</taxon>
        <taxon>eudicotyledons</taxon>
        <taxon>Gunneridae</taxon>
        <taxon>Pentapetalae</taxon>
        <taxon>rosids</taxon>
        <taxon>fabids</taxon>
        <taxon>Fabales</taxon>
        <taxon>Quillajaceae</taxon>
        <taxon>Quillaja</taxon>
    </lineage>
</organism>
<evidence type="ECO:0000313" key="7">
    <source>
        <dbReference type="Proteomes" id="UP001163823"/>
    </source>
</evidence>
<dbReference type="PANTHER" id="PTHR11413">
    <property type="entry name" value="CYSTATIN FAMILY MEMBER"/>
    <property type="match status" value="1"/>
</dbReference>
<reference evidence="6" key="1">
    <citation type="journal article" date="2023" name="Science">
        <title>Elucidation of the pathway for biosynthesis of saponin adjuvants from the soapbark tree.</title>
        <authorList>
            <person name="Reed J."/>
            <person name="Orme A."/>
            <person name="El-Demerdash A."/>
            <person name="Owen C."/>
            <person name="Martin L.B.B."/>
            <person name="Misra R.C."/>
            <person name="Kikuchi S."/>
            <person name="Rejzek M."/>
            <person name="Martin A.C."/>
            <person name="Harkess A."/>
            <person name="Leebens-Mack J."/>
            <person name="Louveau T."/>
            <person name="Stephenson M.J."/>
            <person name="Osbourn A."/>
        </authorList>
    </citation>
    <scope>NUCLEOTIDE SEQUENCE</scope>
    <source>
        <strain evidence="6">S10</strain>
    </source>
</reference>
<evidence type="ECO:0000256" key="4">
    <source>
        <dbReference type="SAM" id="MobiDB-lite"/>
    </source>
</evidence>
<dbReference type="AlphaFoldDB" id="A0AAD7PRL3"/>
<feature type="region of interest" description="Disordered" evidence="4">
    <location>
        <begin position="93"/>
        <end position="112"/>
    </location>
</feature>
<feature type="domain" description="Cystatin" evidence="5">
    <location>
        <begin position="22"/>
        <end position="92"/>
    </location>
</feature>
<dbReference type="Gene3D" id="3.10.450.10">
    <property type="match status" value="1"/>
</dbReference>
<dbReference type="EMBL" id="JARAOO010000006">
    <property type="protein sequence ID" value="KAJ7964947.1"/>
    <property type="molecule type" value="Genomic_DNA"/>
</dbReference>